<dbReference type="AlphaFoldDB" id="A0A428RYY3"/>
<dbReference type="EMBL" id="NKCL01000096">
    <property type="protein sequence ID" value="RSL82695.1"/>
    <property type="molecule type" value="Genomic_DNA"/>
</dbReference>
<protein>
    <submittedName>
        <fullName evidence="3">Uncharacterized protein</fullName>
    </submittedName>
</protein>
<evidence type="ECO:0000313" key="3">
    <source>
        <dbReference type="EMBL" id="RSL82695.1"/>
    </source>
</evidence>
<feature type="region of interest" description="Disordered" evidence="2">
    <location>
        <begin position="257"/>
        <end position="355"/>
    </location>
</feature>
<feature type="coiled-coil region" evidence="1">
    <location>
        <begin position="521"/>
        <end position="559"/>
    </location>
</feature>
<name>A0A428RYY3_9HYPO</name>
<reference evidence="3 4" key="1">
    <citation type="submission" date="2017-06" db="EMBL/GenBank/DDBJ databases">
        <title>Comparative genomic analysis of Ambrosia Fusariam Clade fungi.</title>
        <authorList>
            <person name="Stajich J.E."/>
            <person name="Carrillo J."/>
            <person name="Kijimoto T."/>
            <person name="Eskalen A."/>
            <person name="O'Donnell K."/>
            <person name="Kasson M."/>
        </authorList>
    </citation>
    <scope>NUCLEOTIDE SEQUENCE [LARGE SCALE GENOMIC DNA]</scope>
    <source>
        <strain evidence="3 4">NRRL62606</strain>
    </source>
</reference>
<dbReference type="Proteomes" id="UP000287972">
    <property type="component" value="Unassembled WGS sequence"/>
</dbReference>
<accession>A0A428RYY3</accession>
<evidence type="ECO:0000313" key="4">
    <source>
        <dbReference type="Proteomes" id="UP000287972"/>
    </source>
</evidence>
<proteinExistence type="predicted"/>
<comment type="caution">
    <text evidence="3">The sequence shown here is derived from an EMBL/GenBank/DDBJ whole genome shotgun (WGS) entry which is preliminary data.</text>
</comment>
<evidence type="ECO:0000256" key="2">
    <source>
        <dbReference type="SAM" id="MobiDB-lite"/>
    </source>
</evidence>
<gene>
    <name evidence="3" type="ORF">CEP51_004979</name>
</gene>
<sequence length="579" mass="64382">MSNPTAHLPFYAAMDLCFSALLSLYDQYSCTQNNEAGQLGSSTLLEMQRIAIWGLKEVSNAVVEFARSIRAAADAINSSVSHAQTPDDASSHFRHLLDAYSDDERHTILRGITNESPTLARLGRDASQLRSREEIDREKRRKADKKKQADAVWLDVEWGGNGWIPIDVRAGLSTVGLDEPSGEVVRFMRKITEAAKNQCVLLPSLWEPGGALRVAVDREVARKTENIRNRQSPPEPHLTGRIAKQVYQSIINPVTEEEDQLSEIPHGSPPPVSPYTNGWTTHSVDENYISDDSQQFDPASSPPPSSLRSDTQFYTPPPYPLDDTMARSSSAGNAASKRHHSVGDDETPASDHEKRQRRMHLGENLQAIGLEEMIRASLGARSRLDTALASKSRADLAVASLKGRITAMHEAQQATNNHIKDEEHKLITLLSRNSHRDSGIGIETQSSNNGLRSALETGASLFLDGAKSSRDLIIALGQGLEQEMDEAFRRQQEAVDGVCEAQETLDMLDRLCKAKENHQGQAKAKRHLDKMEALAKEAREQFEEANKQYIKSLEMAEGKKWMECVDALRKLHTQERLEE</sequence>
<evidence type="ECO:0000256" key="1">
    <source>
        <dbReference type="SAM" id="Coils"/>
    </source>
</evidence>
<keyword evidence="4" id="KW-1185">Reference proteome</keyword>
<organism evidence="3 4">
    <name type="scientific">Fusarium floridanum</name>
    <dbReference type="NCBI Taxonomy" id="1325733"/>
    <lineage>
        <taxon>Eukaryota</taxon>
        <taxon>Fungi</taxon>
        <taxon>Dikarya</taxon>
        <taxon>Ascomycota</taxon>
        <taxon>Pezizomycotina</taxon>
        <taxon>Sordariomycetes</taxon>
        <taxon>Hypocreomycetidae</taxon>
        <taxon>Hypocreales</taxon>
        <taxon>Nectriaceae</taxon>
        <taxon>Fusarium</taxon>
        <taxon>Fusarium solani species complex</taxon>
    </lineage>
</organism>
<feature type="compositionally biased region" description="Low complexity" evidence="2">
    <location>
        <begin position="290"/>
        <end position="299"/>
    </location>
</feature>
<keyword evidence="1" id="KW-0175">Coiled coil</keyword>